<comment type="caution">
    <text evidence="2">The sequence shown here is derived from an EMBL/GenBank/DDBJ whole genome shotgun (WGS) entry which is preliminary data.</text>
</comment>
<evidence type="ECO:0000313" key="3">
    <source>
        <dbReference type="Proteomes" id="UP000245466"/>
    </source>
</evidence>
<gene>
    <name evidence="2" type="ORF">C8E01_11025</name>
</gene>
<feature type="chain" id="PRO_5015774179" evidence="1">
    <location>
        <begin position="22"/>
        <end position="205"/>
    </location>
</feature>
<keyword evidence="1" id="KW-0732">Signal</keyword>
<accession>A0A2U1AT83</accession>
<dbReference type="Proteomes" id="UP000245466">
    <property type="component" value="Unassembled WGS sequence"/>
</dbReference>
<keyword evidence="3" id="KW-1185">Reference proteome</keyword>
<sequence>MKHFFTFVFALLIGYSAQSQSTTVPSAENQIKTAVLAAPADKREGATVLGYNQKGEVVTLRKGTNELICLADDPNQPGFSVSCYHRDLEPFMARGRELRKQGMSANDIFETREKEAKSGKLTLPKQPSSLFVYSAPDEQVNARTGEVADGYLRYVVYIPWATAESTGLPLKPDQGTVAMPWIMHPGTHGAHIMINPPRAKAGDNK</sequence>
<organism evidence="2 3">
    <name type="scientific">Pontibacter virosus</name>
    <dbReference type="NCBI Taxonomy" id="1765052"/>
    <lineage>
        <taxon>Bacteria</taxon>
        <taxon>Pseudomonadati</taxon>
        <taxon>Bacteroidota</taxon>
        <taxon>Cytophagia</taxon>
        <taxon>Cytophagales</taxon>
        <taxon>Hymenobacteraceae</taxon>
        <taxon>Pontibacter</taxon>
    </lineage>
</organism>
<dbReference type="RefSeq" id="WP_116544164.1">
    <property type="nucleotide sequence ID" value="NZ_QEKI01000010.1"/>
</dbReference>
<reference evidence="2 3" key="1">
    <citation type="submission" date="2018-04" db="EMBL/GenBank/DDBJ databases">
        <title>Genomic Encyclopedia of Type Strains, Phase IV (KMG-IV): sequencing the most valuable type-strain genomes for metagenomic binning, comparative biology and taxonomic classification.</title>
        <authorList>
            <person name="Goeker M."/>
        </authorList>
    </citation>
    <scope>NUCLEOTIDE SEQUENCE [LARGE SCALE GENOMIC DNA]</scope>
    <source>
        <strain evidence="2 3">DSM 100231</strain>
    </source>
</reference>
<name>A0A2U1AT83_9BACT</name>
<proteinExistence type="predicted"/>
<feature type="signal peptide" evidence="1">
    <location>
        <begin position="1"/>
        <end position="21"/>
    </location>
</feature>
<protein>
    <submittedName>
        <fullName evidence="2">Uncharacterized protein</fullName>
    </submittedName>
</protein>
<dbReference type="AlphaFoldDB" id="A0A2U1AT83"/>
<dbReference type="OrthoDB" id="9793669at2"/>
<evidence type="ECO:0000313" key="2">
    <source>
        <dbReference type="EMBL" id="PVY39636.1"/>
    </source>
</evidence>
<dbReference type="EMBL" id="QEKI01000010">
    <property type="protein sequence ID" value="PVY39636.1"/>
    <property type="molecule type" value="Genomic_DNA"/>
</dbReference>
<evidence type="ECO:0000256" key="1">
    <source>
        <dbReference type="SAM" id="SignalP"/>
    </source>
</evidence>